<keyword evidence="2" id="KW-0677">Repeat</keyword>
<feature type="repeat" description="PPR" evidence="3">
    <location>
        <begin position="336"/>
        <end position="370"/>
    </location>
</feature>
<dbReference type="InterPro" id="IPR046848">
    <property type="entry name" value="E_motif"/>
</dbReference>
<dbReference type="FunFam" id="1.25.40.10:FF:000073">
    <property type="entry name" value="Pentatricopeptide repeat-containing protein chloroplastic"/>
    <property type="match status" value="2"/>
</dbReference>
<sequence>MILLHKSHSFSRPLFLSLRFRSSPSAALNVIQPNIEVGRKLFGANLPESSKSGVNLDRLGNRGIRNTGGKERLKWYSQMLRDCALNEGKAIHGHVIKNGVDPDMHLWNSLINFYAKCQSLEFARQVFDEMPGRNVVSWTVLIAGFVAEGYGSDGVYLFSEMRKEGIRPNEFTLATGLKAGSMSLDLEFGKQVHAEVIKLGKFSDVYIGSALVDLYAKCSEMQCACKVFFSMPEQNDVSWNTLLNGYAQMGNGEEVWELFCKMTESQMKLSKFTLSTVLKGFANSDALGAGQVIHSMAIKIGFEQDEFVSSTLVDMYSKWGLADDALKVFTRIKNPDIVAWTSMISCLDQQGRKQEAANLFLLMRDIGLRPNQYTLSSLVSTAADLNPQYSESIHCAVFKYGFQLDTSVNNALITMYMKIGYVENSCRVFDSMSNRDLVSWNALFSGFHDNETCDKGLRIFNQMLLEGFKPNMQTFISILRSCSSLSNVSFGKQIHARIIKGKLDDVFVGTALIDMYVKCRCLEDAEVVFTRLKERDVFTWTVIISGYVQTDQGEKAIQCFGKMQKEGVKPNEFTLASCLRGCSGIANLENGRQLHSFAIKSGQCDDIFVASAIVDMYGKCGCIDNAETFFKDLDFRDNVAWNTMLCGYSQHGKGEKALEAFQIMLDEGAVPDGVTFLGILSACSHMGLVKEAKKYFNSMSEVYGIIPNIEHYACIIDTLGRAGKFDEVEGLIDNMEIEPNALIWETVLGACKIHANIEFGERAAEKLFELEPEIDSNYILLSNIFAANGRWGDVSRIRALMSSRGVKKEPGCSWVEVGAQIHVFLSQDGSHPKILEIYEKLEELDQKRASVAYIPHEVEAHHNVNGKEKSQNLFHHSERLALAFALISDRPNKTIRIFKNHRICEDGHDFMKHISSIINRQIVVRDIKRFHHFQQGTCSSYTSDGARSCAILVHNIVDVELSKDLKLCFDAGWGCRDELCFDAGLRCRAVTLAAGGERGLVVAFKSYKACISRMLFSAVVFVFTGCSIFSAIDAAAVFFAKVDAGPCTPTLALVLICWFWSSVF</sequence>
<dbReference type="PANTHER" id="PTHR24015:SF1767">
    <property type="entry name" value="OS01G0600400 PROTEIN"/>
    <property type="match status" value="1"/>
</dbReference>
<dbReference type="EMBL" id="WJXA01000003">
    <property type="protein sequence ID" value="KAF7148234.1"/>
    <property type="molecule type" value="Genomic_DNA"/>
</dbReference>
<keyword evidence="4" id="KW-1133">Transmembrane helix</keyword>
<feature type="repeat" description="PPR" evidence="3">
    <location>
        <begin position="134"/>
        <end position="168"/>
    </location>
</feature>
<dbReference type="FunFam" id="1.25.40.10:FF:000366">
    <property type="entry name" value="Pentatricopeptide (PPR) repeat-containing protein"/>
    <property type="match status" value="1"/>
</dbReference>
<dbReference type="PROSITE" id="PS51375">
    <property type="entry name" value="PPR"/>
    <property type="match status" value="7"/>
</dbReference>
<keyword evidence="7" id="KW-1185">Reference proteome</keyword>
<dbReference type="PANTHER" id="PTHR24015">
    <property type="entry name" value="OS07G0578800 PROTEIN-RELATED"/>
    <property type="match status" value="1"/>
</dbReference>
<feature type="domain" description="DYW" evidence="5">
    <location>
        <begin position="853"/>
        <end position="940"/>
    </location>
</feature>
<comment type="similarity">
    <text evidence="1">Belongs to the PPR family. PCMP-H subfamily.</text>
</comment>
<dbReference type="InterPro" id="IPR046960">
    <property type="entry name" value="PPR_At4g14850-like_plant"/>
</dbReference>
<dbReference type="FunFam" id="1.25.40.10:FF:000227">
    <property type="entry name" value="Pentatricopeptide repeat-containing protein At3g13880"/>
    <property type="match status" value="1"/>
</dbReference>
<keyword evidence="4" id="KW-0812">Transmembrane</keyword>
<dbReference type="AlphaFoldDB" id="A0A834H6V2"/>
<dbReference type="InterPro" id="IPR002885">
    <property type="entry name" value="PPR_rpt"/>
</dbReference>
<evidence type="ECO:0000256" key="1">
    <source>
        <dbReference type="ARBA" id="ARBA00006643"/>
    </source>
</evidence>
<feature type="repeat" description="PPR" evidence="3">
    <location>
        <begin position="536"/>
        <end position="570"/>
    </location>
</feature>
<dbReference type="FunFam" id="1.25.40.10:FF:000351">
    <property type="entry name" value="Pentatricopeptide repeat-containing protein"/>
    <property type="match status" value="1"/>
</dbReference>
<feature type="repeat" description="PPR" evidence="3">
    <location>
        <begin position="637"/>
        <end position="671"/>
    </location>
</feature>
<dbReference type="OrthoDB" id="1902591at2759"/>
<evidence type="ECO:0000256" key="2">
    <source>
        <dbReference type="ARBA" id="ARBA00022737"/>
    </source>
</evidence>
<feature type="repeat" description="PPR" evidence="3">
    <location>
        <begin position="235"/>
        <end position="269"/>
    </location>
</feature>
<dbReference type="FunFam" id="1.25.40.10:FF:000031">
    <property type="entry name" value="Pentatricopeptide repeat-containing protein mitochondrial"/>
    <property type="match status" value="1"/>
</dbReference>
<dbReference type="FunFam" id="1.25.40.10:FF:001325">
    <property type="entry name" value="Tetratricopeptide repeat (TPR)-like superfamily protein"/>
    <property type="match status" value="1"/>
</dbReference>
<dbReference type="Pfam" id="PF20430">
    <property type="entry name" value="Eplus_motif"/>
    <property type="match status" value="1"/>
</dbReference>
<dbReference type="InterPro" id="IPR046849">
    <property type="entry name" value="E2_motif"/>
</dbReference>
<dbReference type="Pfam" id="PF14432">
    <property type="entry name" value="DYW_deaminase"/>
    <property type="match status" value="1"/>
</dbReference>
<evidence type="ECO:0000256" key="3">
    <source>
        <dbReference type="PROSITE-ProRule" id="PRU00708"/>
    </source>
</evidence>
<organism evidence="6 7">
    <name type="scientific">Rhododendron simsii</name>
    <name type="common">Sims's rhododendron</name>
    <dbReference type="NCBI Taxonomy" id="118357"/>
    <lineage>
        <taxon>Eukaryota</taxon>
        <taxon>Viridiplantae</taxon>
        <taxon>Streptophyta</taxon>
        <taxon>Embryophyta</taxon>
        <taxon>Tracheophyta</taxon>
        <taxon>Spermatophyta</taxon>
        <taxon>Magnoliopsida</taxon>
        <taxon>eudicotyledons</taxon>
        <taxon>Gunneridae</taxon>
        <taxon>Pentapetalae</taxon>
        <taxon>asterids</taxon>
        <taxon>Ericales</taxon>
        <taxon>Ericaceae</taxon>
        <taxon>Ericoideae</taxon>
        <taxon>Rhodoreae</taxon>
        <taxon>Rhododendron</taxon>
    </lineage>
</organism>
<protein>
    <recommendedName>
        <fullName evidence="5">DYW domain-containing protein</fullName>
    </recommendedName>
</protein>
<feature type="repeat" description="PPR" evidence="3">
    <location>
        <begin position="103"/>
        <end position="133"/>
    </location>
</feature>
<dbReference type="Pfam" id="PF01535">
    <property type="entry name" value="PPR"/>
    <property type="match status" value="3"/>
</dbReference>
<keyword evidence="4" id="KW-0472">Membrane</keyword>
<reference evidence="6" key="1">
    <citation type="submission" date="2019-11" db="EMBL/GenBank/DDBJ databases">
        <authorList>
            <person name="Liu Y."/>
            <person name="Hou J."/>
            <person name="Li T.-Q."/>
            <person name="Guan C.-H."/>
            <person name="Wu X."/>
            <person name="Wu H.-Z."/>
            <person name="Ling F."/>
            <person name="Zhang R."/>
            <person name="Shi X.-G."/>
            <person name="Ren J.-P."/>
            <person name="Chen E.-F."/>
            <person name="Sun J.-M."/>
        </authorList>
    </citation>
    <scope>NUCLEOTIDE SEQUENCE</scope>
    <source>
        <strain evidence="6">Adult_tree_wgs_1</strain>
        <tissue evidence="6">Leaves</tissue>
    </source>
</reference>
<dbReference type="NCBIfam" id="TIGR00756">
    <property type="entry name" value="PPR"/>
    <property type="match status" value="6"/>
</dbReference>
<dbReference type="GO" id="GO:0009451">
    <property type="term" value="P:RNA modification"/>
    <property type="evidence" value="ECO:0007669"/>
    <property type="project" value="InterPro"/>
</dbReference>
<evidence type="ECO:0000313" key="7">
    <source>
        <dbReference type="Proteomes" id="UP000626092"/>
    </source>
</evidence>
<comment type="caution">
    <text evidence="6">The sequence shown here is derived from an EMBL/GenBank/DDBJ whole genome shotgun (WGS) entry which is preliminary data.</text>
</comment>
<dbReference type="Pfam" id="PF20431">
    <property type="entry name" value="E_motif"/>
    <property type="match status" value="1"/>
</dbReference>
<proteinExistence type="inferred from homology"/>
<evidence type="ECO:0000313" key="6">
    <source>
        <dbReference type="EMBL" id="KAF7148234.1"/>
    </source>
</evidence>
<dbReference type="Proteomes" id="UP000626092">
    <property type="component" value="Unassembled WGS sequence"/>
</dbReference>
<gene>
    <name evidence="6" type="ORF">RHSIM_Rhsim03G0234200</name>
</gene>
<name>A0A834H6V2_RHOSS</name>
<feature type="transmembrane region" description="Helical" evidence="4">
    <location>
        <begin position="1014"/>
        <end position="1040"/>
    </location>
</feature>
<accession>A0A834H6V2</accession>
<dbReference type="GO" id="GO:0003723">
    <property type="term" value="F:RNA binding"/>
    <property type="evidence" value="ECO:0007669"/>
    <property type="project" value="InterPro"/>
</dbReference>
<dbReference type="GO" id="GO:0008270">
    <property type="term" value="F:zinc ion binding"/>
    <property type="evidence" value="ECO:0007669"/>
    <property type="project" value="InterPro"/>
</dbReference>
<evidence type="ECO:0000259" key="5">
    <source>
        <dbReference type="Pfam" id="PF14432"/>
    </source>
</evidence>
<dbReference type="Pfam" id="PF13041">
    <property type="entry name" value="PPR_2"/>
    <property type="match status" value="6"/>
</dbReference>
<dbReference type="Gene3D" id="1.25.40.10">
    <property type="entry name" value="Tetratricopeptide repeat domain"/>
    <property type="match status" value="6"/>
</dbReference>
<feature type="repeat" description="PPR" evidence="3">
    <location>
        <begin position="436"/>
        <end position="470"/>
    </location>
</feature>
<dbReference type="InterPro" id="IPR011990">
    <property type="entry name" value="TPR-like_helical_dom_sf"/>
</dbReference>
<evidence type="ECO:0000256" key="4">
    <source>
        <dbReference type="SAM" id="Phobius"/>
    </source>
</evidence>
<dbReference type="InterPro" id="IPR032867">
    <property type="entry name" value="DYW_dom"/>
</dbReference>